<accession>A0ABR2J2E8</accession>
<gene>
    <name evidence="1" type="ORF">M9Y10_007479</name>
</gene>
<feature type="non-terminal residue" evidence="1">
    <location>
        <position position="199"/>
    </location>
</feature>
<dbReference type="EMBL" id="JAPFFF010000013">
    <property type="protein sequence ID" value="KAK8871739.1"/>
    <property type="molecule type" value="Genomic_DNA"/>
</dbReference>
<protein>
    <submittedName>
        <fullName evidence="1">Uncharacterized protein</fullName>
    </submittedName>
</protein>
<evidence type="ECO:0000313" key="2">
    <source>
        <dbReference type="Proteomes" id="UP001470230"/>
    </source>
</evidence>
<sequence>MLDDLRKQPPTLKPLPDDAKPYTQILFEKENQELLEYFEKFGHEFKSIDEENLKINEPYDELKALECLEKARSKHPKDSDVEEKNIDKDKNKDPIVVYYLNKIHKLEDIFQYLDNVMFKQEIKPFKLTFEIGGVFEIPEKNVSPESDPEFTYEPRPVTVTSHQFANTIQIVIQFQQDLDRVKYYIESNLYNHTTFGASN</sequence>
<proteinExistence type="predicted"/>
<evidence type="ECO:0000313" key="1">
    <source>
        <dbReference type="EMBL" id="KAK8871739.1"/>
    </source>
</evidence>
<keyword evidence="2" id="KW-1185">Reference proteome</keyword>
<organism evidence="1 2">
    <name type="scientific">Tritrichomonas musculus</name>
    <dbReference type="NCBI Taxonomy" id="1915356"/>
    <lineage>
        <taxon>Eukaryota</taxon>
        <taxon>Metamonada</taxon>
        <taxon>Parabasalia</taxon>
        <taxon>Tritrichomonadida</taxon>
        <taxon>Tritrichomonadidae</taxon>
        <taxon>Tritrichomonas</taxon>
    </lineage>
</organism>
<name>A0ABR2J2E8_9EUKA</name>
<comment type="caution">
    <text evidence="1">The sequence shown here is derived from an EMBL/GenBank/DDBJ whole genome shotgun (WGS) entry which is preliminary data.</text>
</comment>
<reference evidence="1 2" key="1">
    <citation type="submission" date="2024-04" db="EMBL/GenBank/DDBJ databases">
        <title>Tritrichomonas musculus Genome.</title>
        <authorList>
            <person name="Alves-Ferreira E."/>
            <person name="Grigg M."/>
            <person name="Lorenzi H."/>
            <person name="Galac M."/>
        </authorList>
    </citation>
    <scope>NUCLEOTIDE SEQUENCE [LARGE SCALE GENOMIC DNA]</scope>
    <source>
        <strain evidence="1 2">EAF2021</strain>
    </source>
</reference>
<dbReference type="Proteomes" id="UP001470230">
    <property type="component" value="Unassembled WGS sequence"/>
</dbReference>